<evidence type="ECO:0000259" key="10">
    <source>
        <dbReference type="PROSITE" id="PS50860"/>
    </source>
</evidence>
<keyword evidence="4" id="KW-0436">Ligase</keyword>
<dbReference type="Gene3D" id="3.30.54.20">
    <property type="match status" value="1"/>
</dbReference>
<evidence type="ECO:0000256" key="7">
    <source>
        <dbReference type="ARBA" id="ARBA00022884"/>
    </source>
</evidence>
<feature type="domain" description="Alanyl-transfer RNA synthetases family profile" evidence="10">
    <location>
        <begin position="1"/>
        <end position="610"/>
    </location>
</feature>
<dbReference type="GO" id="GO:0002161">
    <property type="term" value="F:aminoacyl-tRNA deacylase activity"/>
    <property type="evidence" value="ECO:0007669"/>
    <property type="project" value="TreeGrafter"/>
</dbReference>
<dbReference type="PANTHER" id="PTHR11777:SF9">
    <property type="entry name" value="ALANINE--TRNA LIGASE, CYTOPLASMIC"/>
    <property type="match status" value="1"/>
</dbReference>
<dbReference type="PANTHER" id="PTHR11777">
    <property type="entry name" value="ALANYL-TRNA SYNTHETASE"/>
    <property type="match status" value="1"/>
</dbReference>
<dbReference type="Pfam" id="PF01411">
    <property type="entry name" value="tRNA-synt_2c"/>
    <property type="match status" value="1"/>
</dbReference>
<accession>A0A1F7XBB3</accession>
<dbReference type="SUPFAM" id="SSF55186">
    <property type="entry name" value="ThrRS/AlaRS common domain"/>
    <property type="match status" value="1"/>
</dbReference>
<evidence type="ECO:0000256" key="8">
    <source>
        <dbReference type="ARBA" id="ARBA00022917"/>
    </source>
</evidence>
<gene>
    <name evidence="11" type="ORF">A2Z22_02400</name>
</gene>
<dbReference type="EC" id="6.1.1.7" evidence="2"/>
<dbReference type="FunFam" id="3.30.980.10:FF:000004">
    <property type="entry name" value="Alanine--tRNA ligase, cytoplasmic"/>
    <property type="match status" value="1"/>
</dbReference>
<dbReference type="PROSITE" id="PS50860">
    <property type="entry name" value="AA_TRNA_LIGASE_II_ALA"/>
    <property type="match status" value="1"/>
</dbReference>
<dbReference type="InterPro" id="IPR050058">
    <property type="entry name" value="Ala-tRNA_ligase"/>
</dbReference>
<dbReference type="InterPro" id="IPR018164">
    <property type="entry name" value="Ala-tRNA-synth_IIc_N"/>
</dbReference>
<evidence type="ECO:0000313" key="12">
    <source>
        <dbReference type="Proteomes" id="UP000177053"/>
    </source>
</evidence>
<dbReference type="SUPFAM" id="SSF55681">
    <property type="entry name" value="Class II aaRS and biotin synthetases"/>
    <property type="match status" value="1"/>
</dbReference>
<dbReference type="GO" id="GO:0005737">
    <property type="term" value="C:cytoplasm"/>
    <property type="evidence" value="ECO:0007669"/>
    <property type="project" value="InterPro"/>
</dbReference>
<evidence type="ECO:0000256" key="3">
    <source>
        <dbReference type="ARBA" id="ARBA00022555"/>
    </source>
</evidence>
<dbReference type="GO" id="GO:0000049">
    <property type="term" value="F:tRNA binding"/>
    <property type="evidence" value="ECO:0007669"/>
    <property type="project" value="UniProtKB-KW"/>
</dbReference>
<dbReference type="Proteomes" id="UP000177053">
    <property type="component" value="Unassembled WGS sequence"/>
</dbReference>
<dbReference type="Gene3D" id="3.30.930.10">
    <property type="entry name" value="Bira Bifunctional Protein, Domain 2"/>
    <property type="match status" value="1"/>
</dbReference>
<dbReference type="Pfam" id="PF07973">
    <property type="entry name" value="tRNA_SAD"/>
    <property type="match status" value="1"/>
</dbReference>
<dbReference type="PRINTS" id="PR00980">
    <property type="entry name" value="TRNASYNTHALA"/>
</dbReference>
<dbReference type="AlphaFoldDB" id="A0A1F7XBB3"/>
<protein>
    <recommendedName>
        <fullName evidence="2">alanine--tRNA ligase</fullName>
        <ecNumber evidence="2">6.1.1.7</ecNumber>
    </recommendedName>
</protein>
<sequence>MTANEVRKKYLDFFKNPPRNHREIAPSPLVLENDPTTLFTSSGMQPLVPYLMGEPHPSKSKRLVNSQPSIRLQDIEEVGDNRHTTFFEMLGNWSLGDYFKKEQLAWIYEFFTKELVIDKDRLWISVFEGTSDVSKDTESFEIWKSLGIPEEKIIFYGAKKNWWSMTGTPEEMNIGHIGGPDSEIFYDFDPNGELKIHEKSIDKARPCHPNCECGRFLEIGNSVFIQYKKVGENKLEELPQKNVDFGGGLERTTAAVNNTPDIFLIDIFENVIKDICEKASYEYSQDQGKDRSVRIIADHLRAAIMLIRDGVTPSNKQQGYVLRRLVRRAEYYRQNLFLTAGEIQFSSLVKGFIKSYPELKTEWRKISAILDEEYIRFDLALQNGKKKLLKAIENRNVNGRLAFDLYQTDGFPLELTLDILEKEGKIFSDKDRKEFETEFAKHKQLSRTASAGIFKGGLADHSEEVVRLHTATHLLLASLRKVLGEHVVQKGQNITKERARFDFPNPEKLTNEELQRVEETINDVIKKDLQVKFKVMPKEDALKTGAIHAFNEKYADTVKVYYVGNSPEDAFSKEFCGGPHVRNTSEIGRAKIKKQEKIGSGLVRIYLVIE</sequence>
<keyword evidence="6" id="KW-0067">ATP-binding</keyword>
<keyword evidence="9" id="KW-0030">Aminoacyl-tRNA synthetase</keyword>
<organism evidence="11 12">
    <name type="scientific">Candidatus Woesebacteria bacterium RBG_16_34_12</name>
    <dbReference type="NCBI Taxonomy" id="1802480"/>
    <lineage>
        <taxon>Bacteria</taxon>
        <taxon>Candidatus Woeseibacteriota</taxon>
    </lineage>
</organism>
<keyword evidence="5" id="KW-0547">Nucleotide-binding</keyword>
<dbReference type="InterPro" id="IPR018165">
    <property type="entry name" value="Ala-tRNA-synth_IIc_core"/>
</dbReference>
<dbReference type="InterPro" id="IPR012947">
    <property type="entry name" value="tRNA_SAD"/>
</dbReference>
<dbReference type="SUPFAM" id="SSF101353">
    <property type="entry name" value="Putative anticodon-binding domain of alanyl-tRNA synthetase (AlaRS)"/>
    <property type="match status" value="1"/>
</dbReference>
<dbReference type="Gene3D" id="3.30.980.10">
    <property type="entry name" value="Threonyl-trna Synthetase, Chain A, domain 2"/>
    <property type="match status" value="1"/>
</dbReference>
<comment type="caution">
    <text evidence="11">The sequence shown here is derived from an EMBL/GenBank/DDBJ whole genome shotgun (WGS) entry which is preliminary data.</text>
</comment>
<dbReference type="GO" id="GO:0005524">
    <property type="term" value="F:ATP binding"/>
    <property type="evidence" value="ECO:0007669"/>
    <property type="project" value="UniProtKB-KW"/>
</dbReference>
<dbReference type="GO" id="GO:0004813">
    <property type="term" value="F:alanine-tRNA ligase activity"/>
    <property type="evidence" value="ECO:0007669"/>
    <property type="project" value="UniProtKB-EC"/>
</dbReference>
<dbReference type="CDD" id="cd00673">
    <property type="entry name" value="AlaRS_core"/>
    <property type="match status" value="1"/>
</dbReference>
<dbReference type="SMART" id="SM00863">
    <property type="entry name" value="tRNA_SAD"/>
    <property type="match status" value="1"/>
</dbReference>
<evidence type="ECO:0000256" key="1">
    <source>
        <dbReference type="ARBA" id="ARBA00008226"/>
    </source>
</evidence>
<reference evidence="11 12" key="1">
    <citation type="journal article" date="2016" name="Nat. Commun.">
        <title>Thousands of microbial genomes shed light on interconnected biogeochemical processes in an aquifer system.</title>
        <authorList>
            <person name="Anantharaman K."/>
            <person name="Brown C.T."/>
            <person name="Hug L.A."/>
            <person name="Sharon I."/>
            <person name="Castelle C.J."/>
            <person name="Probst A.J."/>
            <person name="Thomas B.C."/>
            <person name="Singh A."/>
            <person name="Wilkins M.J."/>
            <person name="Karaoz U."/>
            <person name="Brodie E.L."/>
            <person name="Williams K.H."/>
            <person name="Hubbard S.S."/>
            <person name="Banfield J.F."/>
        </authorList>
    </citation>
    <scope>NUCLEOTIDE SEQUENCE [LARGE SCALE GENOMIC DNA]</scope>
</reference>
<comment type="similarity">
    <text evidence="1">Belongs to the class-II aminoacyl-tRNA synthetase family.</text>
</comment>
<evidence type="ECO:0000256" key="9">
    <source>
        <dbReference type="ARBA" id="ARBA00023146"/>
    </source>
</evidence>
<keyword evidence="3" id="KW-0820">tRNA-binding</keyword>
<dbReference type="GO" id="GO:0006419">
    <property type="term" value="P:alanyl-tRNA aminoacylation"/>
    <property type="evidence" value="ECO:0007669"/>
    <property type="project" value="InterPro"/>
</dbReference>
<evidence type="ECO:0000256" key="4">
    <source>
        <dbReference type="ARBA" id="ARBA00022598"/>
    </source>
</evidence>
<evidence type="ECO:0000256" key="2">
    <source>
        <dbReference type="ARBA" id="ARBA00013168"/>
    </source>
</evidence>
<dbReference type="InterPro" id="IPR045864">
    <property type="entry name" value="aa-tRNA-synth_II/BPL/LPL"/>
</dbReference>
<dbReference type="InterPro" id="IPR018162">
    <property type="entry name" value="Ala-tRNA-ligase_IIc_anticod-bd"/>
</dbReference>
<proteinExistence type="inferred from homology"/>
<keyword evidence="7" id="KW-0694">RNA-binding</keyword>
<evidence type="ECO:0000256" key="6">
    <source>
        <dbReference type="ARBA" id="ARBA00022840"/>
    </source>
</evidence>
<dbReference type="InterPro" id="IPR002318">
    <property type="entry name" value="Ala-tRNA-lgiase_IIc"/>
</dbReference>
<dbReference type="InterPro" id="IPR018163">
    <property type="entry name" value="Thr/Ala-tRNA-synth_IIc_edit"/>
</dbReference>
<keyword evidence="8" id="KW-0648">Protein biosynthesis</keyword>
<evidence type="ECO:0000256" key="5">
    <source>
        <dbReference type="ARBA" id="ARBA00022741"/>
    </source>
</evidence>
<dbReference type="NCBIfam" id="NF002436">
    <property type="entry name" value="PRK01584.1"/>
    <property type="match status" value="1"/>
</dbReference>
<dbReference type="EMBL" id="MGFS01000015">
    <property type="protein sequence ID" value="OGM11625.1"/>
    <property type="molecule type" value="Genomic_DNA"/>
</dbReference>
<evidence type="ECO:0000313" key="11">
    <source>
        <dbReference type="EMBL" id="OGM11625.1"/>
    </source>
</evidence>
<name>A0A1F7XBB3_9BACT</name>